<dbReference type="EMBL" id="JANJQO010001235">
    <property type="protein sequence ID" value="KAJ2971979.1"/>
    <property type="molecule type" value="Genomic_DNA"/>
</dbReference>
<dbReference type="Proteomes" id="UP001143910">
    <property type="component" value="Unassembled WGS sequence"/>
</dbReference>
<evidence type="ECO:0000313" key="1">
    <source>
        <dbReference type="EMBL" id="KAJ2971979.1"/>
    </source>
</evidence>
<organism evidence="1 2">
    <name type="scientific">Zarea fungicola</name>
    <dbReference type="NCBI Taxonomy" id="93591"/>
    <lineage>
        <taxon>Eukaryota</taxon>
        <taxon>Fungi</taxon>
        <taxon>Dikarya</taxon>
        <taxon>Ascomycota</taxon>
        <taxon>Pezizomycotina</taxon>
        <taxon>Sordariomycetes</taxon>
        <taxon>Hypocreomycetidae</taxon>
        <taxon>Hypocreales</taxon>
        <taxon>Cordycipitaceae</taxon>
        <taxon>Zarea</taxon>
    </lineage>
</organism>
<gene>
    <name evidence="1" type="ORF">NQ176_g7418</name>
</gene>
<reference evidence="1" key="1">
    <citation type="submission" date="2022-08" db="EMBL/GenBank/DDBJ databases">
        <title>Genome Sequence of Lecanicillium fungicola.</title>
        <authorList>
            <person name="Buettner E."/>
        </authorList>
    </citation>
    <scope>NUCLEOTIDE SEQUENCE</scope>
    <source>
        <strain evidence="1">Babe33</strain>
    </source>
</reference>
<evidence type="ECO:0000313" key="2">
    <source>
        <dbReference type="Proteomes" id="UP001143910"/>
    </source>
</evidence>
<protein>
    <submittedName>
        <fullName evidence="1">Uncharacterized protein</fullName>
    </submittedName>
</protein>
<name>A0ACC1N0K9_9HYPO</name>
<comment type="caution">
    <text evidence="1">The sequence shown here is derived from an EMBL/GenBank/DDBJ whole genome shotgun (WGS) entry which is preliminary data.</text>
</comment>
<accession>A0ACC1N0K9</accession>
<keyword evidence="2" id="KW-1185">Reference proteome</keyword>
<proteinExistence type="predicted"/>
<sequence length="187" mass="19992">MPSPKIIVLGSLHGKLESAFKKLATLHARNAFTIALLTGDLFAPDTDDATIDALLAGHYALPLPTYFTVGAHALPERIIAKIQADEEICPNLHFLGRRSVIKTSEGIRIASLGGVSVANPSDDSKAQYLPFHTEDDAKSLKGANSADILLTSTWPTGIWNGSKAALDSAHKTPIPPLRLARPVLLRT</sequence>